<feature type="transmembrane region" description="Helical" evidence="1">
    <location>
        <begin position="18"/>
        <end position="36"/>
    </location>
</feature>
<keyword evidence="1" id="KW-0812">Transmembrane</keyword>
<reference evidence="2" key="1">
    <citation type="journal article" date="2021" name="Proc. Natl. Acad. Sci. U.S.A.">
        <title>A Catalog of Tens of Thousands of Viruses from Human Metagenomes Reveals Hidden Associations with Chronic Diseases.</title>
        <authorList>
            <person name="Tisza M.J."/>
            <person name="Buck C.B."/>
        </authorList>
    </citation>
    <scope>NUCLEOTIDE SEQUENCE</scope>
    <source>
        <strain evidence="2">CtNHg2</strain>
    </source>
</reference>
<dbReference type="EMBL" id="BK016194">
    <property type="protein sequence ID" value="DAG01529.1"/>
    <property type="molecule type" value="Genomic_DNA"/>
</dbReference>
<evidence type="ECO:0000256" key="1">
    <source>
        <dbReference type="SAM" id="Phobius"/>
    </source>
</evidence>
<protein>
    <submittedName>
        <fullName evidence="2">Uncharacterized protein</fullName>
    </submittedName>
</protein>
<evidence type="ECO:0000313" key="2">
    <source>
        <dbReference type="EMBL" id="DAG01529.1"/>
    </source>
</evidence>
<accession>A0A8S5V460</accession>
<keyword evidence="1" id="KW-1133">Transmembrane helix</keyword>
<sequence length="37" mass="4335">MWKDTKNRPEWLRSSTRLVLVIFAIALVALTFMGKLE</sequence>
<proteinExistence type="predicted"/>
<keyword evidence="1" id="KW-0472">Membrane</keyword>
<name>A0A8S5V460_9CAUD</name>
<organism evidence="2">
    <name type="scientific">Siphoviridae sp. ctNHg2</name>
    <dbReference type="NCBI Taxonomy" id="2825467"/>
    <lineage>
        <taxon>Viruses</taxon>
        <taxon>Duplodnaviria</taxon>
        <taxon>Heunggongvirae</taxon>
        <taxon>Uroviricota</taxon>
        <taxon>Caudoviricetes</taxon>
    </lineage>
</organism>